<dbReference type="Proteomes" id="UP000093508">
    <property type="component" value="Unassembled WGS sequence"/>
</dbReference>
<proteinExistence type="predicted"/>
<dbReference type="OrthoDB" id="1270542at2"/>
<accession>A0A1M7H0U7</accession>
<evidence type="ECO:0000313" key="4">
    <source>
        <dbReference type="Proteomes" id="UP000184069"/>
    </source>
</evidence>
<reference evidence="2 4" key="2">
    <citation type="submission" date="2016-11" db="EMBL/GenBank/DDBJ databases">
        <authorList>
            <person name="Jaros S."/>
            <person name="Januszkiewicz K."/>
            <person name="Wedrychowicz H."/>
        </authorList>
    </citation>
    <scope>NUCLEOTIDE SEQUENCE [LARGE SCALE GENOMIC DNA]</scope>
    <source>
        <strain evidence="2 4">DSM 27621</strain>
    </source>
</reference>
<dbReference type="Proteomes" id="UP000184069">
    <property type="component" value="Unassembled WGS sequence"/>
</dbReference>
<keyword evidence="3" id="KW-1185">Reference proteome</keyword>
<dbReference type="STRING" id="1423959.SAMN05444407_11130"/>
<organism evidence="2 4">
    <name type="scientific">Chryseobacterium contaminans</name>
    <dbReference type="NCBI Taxonomy" id="1423959"/>
    <lineage>
        <taxon>Bacteria</taxon>
        <taxon>Pseudomonadati</taxon>
        <taxon>Bacteroidota</taxon>
        <taxon>Flavobacteriia</taxon>
        <taxon>Flavobacteriales</taxon>
        <taxon>Weeksellaceae</taxon>
        <taxon>Chryseobacterium group</taxon>
        <taxon>Chryseobacterium</taxon>
    </lineage>
</organism>
<dbReference type="RefSeq" id="WP_066691995.1">
    <property type="nucleotide sequence ID" value="NZ_FRBM01000011.1"/>
</dbReference>
<evidence type="ECO:0000313" key="3">
    <source>
        <dbReference type="Proteomes" id="UP000093508"/>
    </source>
</evidence>
<evidence type="ECO:0000313" key="2">
    <source>
        <dbReference type="EMBL" id="SHM21966.1"/>
    </source>
</evidence>
<protein>
    <submittedName>
        <fullName evidence="2">Uncharacterized protein</fullName>
    </submittedName>
</protein>
<reference evidence="1 3" key="1">
    <citation type="submission" date="2016-07" db="EMBL/GenBank/DDBJ databases">
        <authorList>
            <person name="Jeong J.-J."/>
            <person name="Kim D.W."/>
            <person name="Sang M.K."/>
            <person name="Choi I.-G."/>
            <person name="Kim K.D."/>
        </authorList>
    </citation>
    <scope>NUCLEOTIDE SEQUENCE [LARGE SCALE GENOMIC DNA]</scope>
    <source>
        <strain evidence="1 3">C-26</strain>
    </source>
</reference>
<gene>
    <name evidence="1" type="ORF">BBH99_17040</name>
    <name evidence="2" type="ORF">SAMN05444407_11130</name>
</gene>
<dbReference type="EMBL" id="MAYF01000033">
    <property type="protein sequence ID" value="OCA80022.1"/>
    <property type="molecule type" value="Genomic_DNA"/>
</dbReference>
<dbReference type="EMBL" id="FRBM01000011">
    <property type="protein sequence ID" value="SHM21966.1"/>
    <property type="molecule type" value="Genomic_DNA"/>
</dbReference>
<evidence type="ECO:0000313" key="1">
    <source>
        <dbReference type="EMBL" id="OCA80022.1"/>
    </source>
</evidence>
<name>A0A1M7H0U7_9FLAO</name>
<dbReference type="AlphaFoldDB" id="A0A1M7H0U7"/>
<sequence>MKKNFTPKEKHPLPLIYDYMEIVKNREKEKTAINTTLVSEKYQTDFYAKSKPYKFLVRFL</sequence>